<feature type="non-terminal residue" evidence="3">
    <location>
        <position position="798"/>
    </location>
</feature>
<accession>A0ABN7NMA2</accession>
<organism evidence="3 4">
    <name type="scientific">Timema podura</name>
    <name type="common">Walking stick</name>
    <dbReference type="NCBI Taxonomy" id="61482"/>
    <lineage>
        <taxon>Eukaryota</taxon>
        <taxon>Metazoa</taxon>
        <taxon>Ecdysozoa</taxon>
        <taxon>Arthropoda</taxon>
        <taxon>Hexapoda</taxon>
        <taxon>Insecta</taxon>
        <taxon>Pterygota</taxon>
        <taxon>Neoptera</taxon>
        <taxon>Polyneoptera</taxon>
        <taxon>Phasmatodea</taxon>
        <taxon>Timematodea</taxon>
        <taxon>Timematoidea</taxon>
        <taxon>Timematidae</taxon>
        <taxon>Timema</taxon>
    </lineage>
</organism>
<evidence type="ECO:0000313" key="3">
    <source>
        <dbReference type="EMBL" id="CAG2055564.1"/>
    </source>
</evidence>
<dbReference type="Proteomes" id="UP001153148">
    <property type="component" value="Unassembled WGS sequence"/>
</dbReference>
<evidence type="ECO:0000256" key="1">
    <source>
        <dbReference type="SAM" id="MobiDB-lite"/>
    </source>
</evidence>
<reference evidence="3" key="1">
    <citation type="submission" date="2021-03" db="EMBL/GenBank/DDBJ databases">
        <authorList>
            <person name="Tran Van P."/>
        </authorList>
    </citation>
    <scope>NUCLEOTIDE SEQUENCE</scope>
</reference>
<dbReference type="SMART" id="SM00593">
    <property type="entry name" value="RUN"/>
    <property type="match status" value="1"/>
</dbReference>
<dbReference type="PROSITE" id="PS50826">
    <property type="entry name" value="RUN"/>
    <property type="match status" value="1"/>
</dbReference>
<feature type="region of interest" description="Disordered" evidence="1">
    <location>
        <begin position="541"/>
        <end position="569"/>
    </location>
</feature>
<protein>
    <recommendedName>
        <fullName evidence="2">RUN domain-containing protein</fullName>
    </recommendedName>
</protein>
<dbReference type="InterPro" id="IPR004012">
    <property type="entry name" value="Run_dom"/>
</dbReference>
<feature type="domain" description="RUN" evidence="2">
    <location>
        <begin position="44"/>
        <end position="322"/>
    </location>
</feature>
<dbReference type="InterPro" id="IPR037213">
    <property type="entry name" value="Run_dom_sf"/>
</dbReference>
<dbReference type="Gene3D" id="1.20.58.900">
    <property type="match status" value="2"/>
</dbReference>
<evidence type="ECO:0000259" key="2">
    <source>
        <dbReference type="PROSITE" id="PS50826"/>
    </source>
</evidence>
<comment type="caution">
    <text evidence="3">The sequence shown here is derived from an EMBL/GenBank/DDBJ whole genome shotgun (WGS) entry which is preliminary data.</text>
</comment>
<proteinExistence type="predicted"/>
<name>A0ABN7NMA2_TIMPD</name>
<dbReference type="EMBL" id="CAJPIN010002635">
    <property type="protein sequence ID" value="CAG2055564.1"/>
    <property type="molecule type" value="Genomic_DNA"/>
</dbReference>
<dbReference type="Pfam" id="PF02759">
    <property type="entry name" value="RUN"/>
    <property type="match status" value="1"/>
</dbReference>
<evidence type="ECO:0000313" key="4">
    <source>
        <dbReference type="Proteomes" id="UP001153148"/>
    </source>
</evidence>
<dbReference type="PANTHER" id="PTHR47194:SF3">
    <property type="entry name" value="SORTING NEXIN 29"/>
    <property type="match status" value="1"/>
</dbReference>
<keyword evidence="4" id="KW-1185">Reference proteome</keyword>
<dbReference type="InterPro" id="IPR047326">
    <property type="entry name" value="RUN_PLEKHM1"/>
</dbReference>
<dbReference type="CDD" id="cd17679">
    <property type="entry name" value="RUN_PLEKHM1"/>
    <property type="match status" value="1"/>
</dbReference>
<sequence length="798" mass="88976">MNSLLRSVVSSGGREIAVKESLVVQLSNSVKQIQLEQTQKNPFSYGCDDTASLCTVLEAIFIHGLKETFINRVTQVIGTDPDQRPEPSFWGPLLVFSHREIIDQISHSNRIHLALVYLLTNPLHIHKTMVVLVGKSLQAFRVALFGGSLQTTQGLCRLASLYQLTTPQGKSPRQFTPLASEEHRTLEFLRPEPMEAEEGNMGSRKPFRKKSILITPRWNSNQISPSLEPRQKRLTSWSVFPHKVNSLNLVTTDVGRCRAWLRLALNDCLLSSYLGAMRRENSALKPYYRRSAFVCDSELLDVVQRLVEGIESCLFSFTSNSSLLNIWTNSPLLLAGLWMPPMRPCPIPSGVDVASTLNYMLDEVPASNSILSYSPASSFGPILACSEDEALKIILGTPVDEAPIARNCRLNDNTYSDESECTQVKNIPLQQDDRNKATTSVGDGSSSFGNSLIGRVGWSSSFQELPNKQEIYCDASDQTGQIAPHSHMPSQNRVTLLRSPSEPQSYHSLLESYNLVSGGFVKTPDLRDFLHRFDNASESSLDMISGSEAEAEAEDPPRLHTPSPRVKSKSAGRVVIPALYTLKPGEKRGGESTTSLYRHHAFLNSGPVVCVELEGRSRGLALWLPPGRTTVQLQSLFNFHCHHVLLPVPAIRFGAVGNEVYMRAIRGKSNISYPLREGEGVRVEQMTPFARSTTYWLIWSTICWHRSFPKARMALVSPGEFPVHTPYTHTRLLQSLKAFTLPTICRELKRGNIPKDINSFLHRHFFTASFLSAILDQLVARLPTELRIQDLILGMSGN</sequence>
<dbReference type="SUPFAM" id="SSF140741">
    <property type="entry name" value="RUN domain-like"/>
    <property type="match status" value="2"/>
</dbReference>
<dbReference type="PANTHER" id="PTHR47194">
    <property type="entry name" value="SORTING NEXIN-29-RELATED"/>
    <property type="match status" value="1"/>
</dbReference>
<gene>
    <name evidence="3" type="ORF">TPAB3V08_LOCUS2567</name>
</gene>